<feature type="region of interest" description="Disordered" evidence="1">
    <location>
        <begin position="398"/>
        <end position="422"/>
    </location>
</feature>
<evidence type="ECO:0008006" key="4">
    <source>
        <dbReference type="Google" id="ProtNLM"/>
    </source>
</evidence>
<accession>M3D4S4</accession>
<dbReference type="Proteomes" id="UP000016931">
    <property type="component" value="Unassembled WGS sequence"/>
</dbReference>
<dbReference type="RefSeq" id="XP_016761336.1">
    <property type="nucleotide sequence ID" value="XM_016905014.1"/>
</dbReference>
<protein>
    <recommendedName>
        <fullName evidence="4">Arrestin-like N-terminal domain-containing protein</fullName>
    </recommendedName>
</protein>
<dbReference type="GeneID" id="27902151"/>
<evidence type="ECO:0000313" key="2">
    <source>
        <dbReference type="EMBL" id="EMF13215.1"/>
    </source>
</evidence>
<keyword evidence="3" id="KW-1185">Reference proteome</keyword>
<feature type="non-terminal residue" evidence="2">
    <location>
        <position position="1"/>
    </location>
</feature>
<dbReference type="OMA" id="FRYADIV"/>
<dbReference type="EMBL" id="KB456263">
    <property type="protein sequence ID" value="EMF13215.1"/>
    <property type="molecule type" value="Genomic_DNA"/>
</dbReference>
<sequence>MIPSVSAAPPTRAKLGGLSTRVVLDDPNRVHYGNDIPVSGSLLLKYLPLLRGLPNSPLNAELFGPLQVEITLGGSARINHVNETRAEVFALVKEVVCIHDGPFRASPDEERRLPFAIRFPAHANPSSNTTGVRSWPLHEHVLPVEREALPPTCSVHLNHDAWETRKSAKWSSTTDTAMSVDYTIDTQVRMPGIKMEIVDATQQGGTSVLYDQPKIPLSIATCNQSLTSEFSQTFTAQNEALRPSSKRPHGVRNKTKALLKPAELPRFIFEAELIGIPKHAYVGRQLSFALSIIPHASSTVQTAPNLFLDSCTITLIAHTTGLQPAVIEIIKTKEAGFSSAKPYSEEYGWTKSINIGQLSWVPSTFTFRNITRTYKLRIAVQFSVGAQKMKMSRDVPLTIHPPVESDTTRVGTAEDPDGLPSYQEASYESRADLGPVPSYEQAMTTTTTTSSDAMPHDAAPSYGDHNVGFASASLG</sequence>
<dbReference type="AlphaFoldDB" id="M3D4S4"/>
<evidence type="ECO:0000313" key="3">
    <source>
        <dbReference type="Proteomes" id="UP000016931"/>
    </source>
</evidence>
<evidence type="ECO:0000256" key="1">
    <source>
        <dbReference type="SAM" id="MobiDB-lite"/>
    </source>
</evidence>
<proteinExistence type="predicted"/>
<feature type="region of interest" description="Disordered" evidence="1">
    <location>
        <begin position="444"/>
        <end position="465"/>
    </location>
</feature>
<organism evidence="2 3">
    <name type="scientific">Sphaerulina musiva (strain SO2202)</name>
    <name type="common">Poplar stem canker fungus</name>
    <name type="synonym">Septoria musiva</name>
    <dbReference type="NCBI Taxonomy" id="692275"/>
    <lineage>
        <taxon>Eukaryota</taxon>
        <taxon>Fungi</taxon>
        <taxon>Dikarya</taxon>
        <taxon>Ascomycota</taxon>
        <taxon>Pezizomycotina</taxon>
        <taxon>Dothideomycetes</taxon>
        <taxon>Dothideomycetidae</taxon>
        <taxon>Mycosphaerellales</taxon>
        <taxon>Mycosphaerellaceae</taxon>
        <taxon>Sphaerulina</taxon>
    </lineage>
</organism>
<reference evidence="2 3" key="1">
    <citation type="journal article" date="2012" name="PLoS Pathog.">
        <title>Diverse lifestyles and strategies of plant pathogenesis encoded in the genomes of eighteen Dothideomycetes fungi.</title>
        <authorList>
            <person name="Ohm R.A."/>
            <person name="Feau N."/>
            <person name="Henrissat B."/>
            <person name="Schoch C.L."/>
            <person name="Horwitz B.A."/>
            <person name="Barry K.W."/>
            <person name="Condon B.J."/>
            <person name="Copeland A.C."/>
            <person name="Dhillon B."/>
            <person name="Glaser F."/>
            <person name="Hesse C.N."/>
            <person name="Kosti I."/>
            <person name="LaButti K."/>
            <person name="Lindquist E.A."/>
            <person name="Lucas S."/>
            <person name="Salamov A.A."/>
            <person name="Bradshaw R.E."/>
            <person name="Ciuffetti L."/>
            <person name="Hamelin R.C."/>
            <person name="Kema G.H.J."/>
            <person name="Lawrence C."/>
            <person name="Scott J.A."/>
            <person name="Spatafora J.W."/>
            <person name="Turgeon B.G."/>
            <person name="de Wit P.J.G.M."/>
            <person name="Zhong S."/>
            <person name="Goodwin S.B."/>
            <person name="Grigoriev I.V."/>
        </authorList>
    </citation>
    <scope>NUCLEOTIDE SEQUENCE [LARGE SCALE GENOMIC DNA]</scope>
    <source>
        <strain evidence="2 3">SO2202</strain>
    </source>
</reference>
<dbReference type="HOGENOM" id="CLU_586772_0_0_1"/>
<name>M3D4S4_SPHMS</name>
<dbReference type="eggNOG" id="ENOG502SUAI">
    <property type="taxonomic scope" value="Eukaryota"/>
</dbReference>
<gene>
    <name evidence="2" type="ORF">SEPMUDRAFT_148589</name>
</gene>
<dbReference type="OrthoDB" id="2333384at2759"/>